<comment type="caution">
    <text evidence="1">The sequence shown here is derived from an EMBL/GenBank/DDBJ whole genome shotgun (WGS) entry which is preliminary data.</text>
</comment>
<proteinExistence type="predicted"/>
<evidence type="ECO:0000313" key="2">
    <source>
        <dbReference type="Proteomes" id="UP000286134"/>
    </source>
</evidence>
<reference evidence="1 2" key="1">
    <citation type="journal article" date="2018" name="BMC Genomics">
        <title>Comparative genome analyses reveal sequence features reflecting distinct modes of host-adaptation between dicot and monocot powdery mildew.</title>
        <authorList>
            <person name="Wu Y."/>
            <person name="Ma X."/>
            <person name="Pan Z."/>
            <person name="Kale S.D."/>
            <person name="Song Y."/>
            <person name="King H."/>
            <person name="Zhang Q."/>
            <person name="Presley C."/>
            <person name="Deng X."/>
            <person name="Wei C.I."/>
            <person name="Xiao S."/>
        </authorList>
    </citation>
    <scope>NUCLEOTIDE SEQUENCE [LARGE SCALE GENOMIC DNA]</scope>
    <source>
        <strain evidence="1">UMSG2</strain>
    </source>
</reference>
<keyword evidence="2" id="KW-1185">Reference proteome</keyword>
<feature type="non-terminal residue" evidence="1">
    <location>
        <position position="76"/>
    </location>
</feature>
<dbReference type="EMBL" id="MCFK01007448">
    <property type="protein sequence ID" value="RKF57400.1"/>
    <property type="molecule type" value="Genomic_DNA"/>
</dbReference>
<dbReference type="Proteomes" id="UP000286134">
    <property type="component" value="Unassembled WGS sequence"/>
</dbReference>
<name>A0A420HJ03_9PEZI</name>
<gene>
    <name evidence="1" type="ORF">OnM2_074048</name>
</gene>
<evidence type="ECO:0000313" key="1">
    <source>
        <dbReference type="EMBL" id="RKF57400.1"/>
    </source>
</evidence>
<accession>A0A420HJ03</accession>
<protein>
    <submittedName>
        <fullName evidence="1">Uncharacterized protein</fullName>
    </submittedName>
</protein>
<organism evidence="1 2">
    <name type="scientific">Erysiphe neolycopersici</name>
    <dbReference type="NCBI Taxonomy" id="212602"/>
    <lineage>
        <taxon>Eukaryota</taxon>
        <taxon>Fungi</taxon>
        <taxon>Dikarya</taxon>
        <taxon>Ascomycota</taxon>
        <taxon>Pezizomycotina</taxon>
        <taxon>Leotiomycetes</taxon>
        <taxon>Erysiphales</taxon>
        <taxon>Erysiphaceae</taxon>
        <taxon>Erysiphe</taxon>
    </lineage>
</organism>
<sequence length="76" mass="8780">MRQLELLHGVVFATLTMKISLSDVHRQLFEFLDRSHQKPKSRSSSLLIRHIHGFVSPSLQTVQEQLFHSTPSRINS</sequence>
<dbReference type="AlphaFoldDB" id="A0A420HJ03"/>